<dbReference type="InterPro" id="IPR038921">
    <property type="entry name" value="YOR389W-like"/>
</dbReference>
<accession>V2XIL8</accession>
<organism evidence="2 3">
    <name type="scientific">Moniliophthora roreri (strain MCA 2997)</name>
    <name type="common">Cocoa frosty pod rot fungus</name>
    <name type="synonym">Crinipellis roreri</name>
    <dbReference type="NCBI Taxonomy" id="1381753"/>
    <lineage>
        <taxon>Eukaryota</taxon>
        <taxon>Fungi</taxon>
        <taxon>Dikarya</taxon>
        <taxon>Basidiomycota</taxon>
        <taxon>Agaricomycotina</taxon>
        <taxon>Agaricomycetes</taxon>
        <taxon>Agaricomycetidae</taxon>
        <taxon>Agaricales</taxon>
        <taxon>Marasmiineae</taxon>
        <taxon>Marasmiaceae</taxon>
        <taxon>Moniliophthora</taxon>
    </lineage>
</organism>
<dbReference type="HOGENOM" id="CLU_017366_2_1_1"/>
<sequence length="584" mass="66479">MSPFPLLFLVVIPALCKATQIPFSSTTTSRFYFGGYGDLESERWDLDVEPSMNATENLIFETISSLLQQWPNTRYRNGHTIVPAHILPGTLLYHGRSDPNLPTGPEWTATDPEHSTVFCRTTDDKGCWHITLVATRLLNVLYFDGSSAAKMPYGSMDTQDIIAWGLVNSTRYFAEQERLAALCTWGKPLGIDGFVRMEMDFEVMLCDFTAGLEVESMLNLEIVDSDPSPPIKHRINQDLARLYYDINSFGARVIRRDIEVIRAGGHHNTFPGETRIQLDLSRLISFYDTELVPSLVEPRLKTKSRLAHRLERISSEDIKAVMHRLEDTYSSPAATSGIDWFTLLRVIKDRYADRLELIRDILNETTTSRFTDDLRARNIHVQLTVMMQPYLLYSMNSTSHSPSPFNSSTSWAKPAFELCSTAHTRYISSSLVLSSALTPSEILILRAVEGTTKEICRTVTNMWVRGVEAGLHQDEKSDEDEPPRPQVSTARLFDSWRVEVERLMSWLDWSIWLKCRPRCAIGEICYLPTWPFFRWSTGSPPGFPGRGHRGPPPHGFAFGGKEQEDADWFDPQPTCHRIIQPLDY</sequence>
<comment type="caution">
    <text evidence="2">The sequence shown here is derived from an EMBL/GenBank/DDBJ whole genome shotgun (WGS) entry which is preliminary data.</text>
</comment>
<proteinExistence type="predicted"/>
<gene>
    <name evidence="2" type="ORF">Moror_4640</name>
</gene>
<feature type="chain" id="PRO_5004711590" evidence="1">
    <location>
        <begin position="19"/>
        <end position="584"/>
    </location>
</feature>
<dbReference type="EMBL" id="AWSO01000293">
    <property type="protein sequence ID" value="ESK92355.1"/>
    <property type="molecule type" value="Genomic_DNA"/>
</dbReference>
<dbReference type="KEGG" id="mrr:Moror_4640"/>
<dbReference type="PANTHER" id="PTHR35204:SF1">
    <property type="entry name" value="ENTEROTOXIN"/>
    <property type="match status" value="1"/>
</dbReference>
<keyword evidence="1" id="KW-0732">Signal</keyword>
<evidence type="ECO:0000313" key="2">
    <source>
        <dbReference type="EMBL" id="ESK92355.1"/>
    </source>
</evidence>
<name>V2XIL8_MONRO</name>
<dbReference type="OrthoDB" id="10261782at2759"/>
<evidence type="ECO:0000256" key="1">
    <source>
        <dbReference type="SAM" id="SignalP"/>
    </source>
</evidence>
<dbReference type="Proteomes" id="UP000017559">
    <property type="component" value="Unassembled WGS sequence"/>
</dbReference>
<dbReference type="PANTHER" id="PTHR35204">
    <property type="entry name" value="YALI0A21131P"/>
    <property type="match status" value="1"/>
</dbReference>
<protein>
    <submittedName>
        <fullName evidence="2">Uncharacterized protein</fullName>
    </submittedName>
</protein>
<dbReference type="AlphaFoldDB" id="V2XIL8"/>
<keyword evidence="3" id="KW-1185">Reference proteome</keyword>
<evidence type="ECO:0000313" key="3">
    <source>
        <dbReference type="Proteomes" id="UP000017559"/>
    </source>
</evidence>
<feature type="signal peptide" evidence="1">
    <location>
        <begin position="1"/>
        <end position="18"/>
    </location>
</feature>
<reference evidence="2 3" key="1">
    <citation type="journal article" date="2014" name="BMC Genomics">
        <title>Genome and secretome analysis of the hemibiotrophic fungal pathogen, Moniliophthora roreri, which causes frosty pod rot disease of cacao: mechanisms of the biotrophic and necrotrophic phases.</title>
        <authorList>
            <person name="Meinhardt L.W."/>
            <person name="Costa G.G.L."/>
            <person name="Thomazella D.P.T."/>
            <person name="Teixeira P.J.P.L."/>
            <person name="Carazzolle M.F."/>
            <person name="Schuster S.C."/>
            <person name="Carlson J.E."/>
            <person name="Guiltinan M.J."/>
            <person name="Mieczkowski P."/>
            <person name="Farmer A."/>
            <person name="Ramaraj T."/>
            <person name="Crozier J."/>
            <person name="Davis R.E."/>
            <person name="Shao J."/>
            <person name="Melnick R.L."/>
            <person name="Pereira G.A.G."/>
            <person name="Bailey B.A."/>
        </authorList>
    </citation>
    <scope>NUCLEOTIDE SEQUENCE [LARGE SCALE GENOMIC DNA]</scope>
    <source>
        <strain evidence="2 3">MCA 2997</strain>
    </source>
</reference>